<dbReference type="CDD" id="cd05466">
    <property type="entry name" value="PBP2_LTTR_substrate"/>
    <property type="match status" value="1"/>
</dbReference>
<dbReference type="GO" id="GO:0000976">
    <property type="term" value="F:transcription cis-regulatory region binding"/>
    <property type="evidence" value="ECO:0007669"/>
    <property type="project" value="TreeGrafter"/>
</dbReference>
<dbReference type="Gene3D" id="1.10.10.10">
    <property type="entry name" value="Winged helix-like DNA-binding domain superfamily/Winged helix DNA-binding domain"/>
    <property type="match status" value="1"/>
</dbReference>
<dbReference type="RefSeq" id="WP_118652990.1">
    <property type="nucleotide sequence ID" value="NZ_JACOOW010000005.1"/>
</dbReference>
<comment type="caution">
    <text evidence="6">The sequence shown here is derived from an EMBL/GenBank/DDBJ whole genome shotgun (WGS) entry which is preliminary data.</text>
</comment>
<dbReference type="InterPro" id="IPR005119">
    <property type="entry name" value="LysR_subst-bd"/>
</dbReference>
<evidence type="ECO:0000313" key="6">
    <source>
        <dbReference type="EMBL" id="MBC5656367.1"/>
    </source>
</evidence>
<keyword evidence="7" id="KW-1185">Reference proteome</keyword>
<proteinExistence type="inferred from homology"/>
<evidence type="ECO:0000259" key="5">
    <source>
        <dbReference type="PROSITE" id="PS50931"/>
    </source>
</evidence>
<dbReference type="EMBL" id="JACOOW010000005">
    <property type="protein sequence ID" value="MBC5656367.1"/>
    <property type="molecule type" value="Genomic_DNA"/>
</dbReference>
<dbReference type="Pfam" id="PF03466">
    <property type="entry name" value="LysR_substrate"/>
    <property type="match status" value="1"/>
</dbReference>
<dbReference type="PANTHER" id="PTHR30126">
    <property type="entry name" value="HTH-TYPE TRANSCRIPTIONAL REGULATOR"/>
    <property type="match status" value="1"/>
</dbReference>
<dbReference type="Proteomes" id="UP000653904">
    <property type="component" value="Unassembled WGS sequence"/>
</dbReference>
<dbReference type="SUPFAM" id="SSF46785">
    <property type="entry name" value="Winged helix' DNA-binding domain"/>
    <property type="match status" value="1"/>
</dbReference>
<dbReference type="AlphaFoldDB" id="A0AAW3X293"/>
<reference evidence="6 7" key="1">
    <citation type="submission" date="2020-08" db="EMBL/GenBank/DDBJ databases">
        <title>Genome public.</title>
        <authorList>
            <person name="Liu C."/>
            <person name="Sun Q."/>
        </authorList>
    </citation>
    <scope>NUCLEOTIDE SEQUENCE [LARGE SCALE GENOMIC DNA]</scope>
    <source>
        <strain evidence="6 7">BX14</strain>
    </source>
</reference>
<dbReference type="SUPFAM" id="SSF53850">
    <property type="entry name" value="Periplasmic binding protein-like II"/>
    <property type="match status" value="1"/>
</dbReference>
<accession>A0AAW3X293</accession>
<feature type="domain" description="HTH lysR-type" evidence="5">
    <location>
        <begin position="1"/>
        <end position="58"/>
    </location>
</feature>
<dbReference type="InterPro" id="IPR000847">
    <property type="entry name" value="LysR_HTH_N"/>
</dbReference>
<dbReference type="InterPro" id="IPR036388">
    <property type="entry name" value="WH-like_DNA-bd_sf"/>
</dbReference>
<organism evidence="6 7">
    <name type="scientific">Clostridium segne</name>
    <dbReference type="NCBI Taxonomy" id="2763038"/>
    <lineage>
        <taxon>Bacteria</taxon>
        <taxon>Bacillati</taxon>
        <taxon>Bacillota</taxon>
        <taxon>Clostridia</taxon>
        <taxon>Eubacteriales</taxon>
        <taxon>Clostridiaceae</taxon>
        <taxon>Clostridium</taxon>
    </lineage>
</organism>
<evidence type="ECO:0000256" key="1">
    <source>
        <dbReference type="ARBA" id="ARBA00009437"/>
    </source>
</evidence>
<keyword evidence="2" id="KW-0805">Transcription regulation</keyword>
<evidence type="ECO:0000256" key="3">
    <source>
        <dbReference type="ARBA" id="ARBA00023125"/>
    </source>
</evidence>
<gene>
    <name evidence="6" type="ORF">H8S19_04680</name>
</gene>
<dbReference type="Pfam" id="PF00126">
    <property type="entry name" value="HTH_1"/>
    <property type="match status" value="1"/>
</dbReference>
<dbReference type="Gene3D" id="3.40.190.290">
    <property type="match status" value="1"/>
</dbReference>
<evidence type="ECO:0000256" key="4">
    <source>
        <dbReference type="ARBA" id="ARBA00023163"/>
    </source>
</evidence>
<dbReference type="PANTHER" id="PTHR30126:SF78">
    <property type="entry name" value="HTH LYSR-TYPE DOMAIN-CONTAINING PROTEIN"/>
    <property type="match status" value="1"/>
</dbReference>
<comment type="similarity">
    <text evidence="1">Belongs to the LysR transcriptional regulatory family.</text>
</comment>
<name>A0AAW3X293_9CLOT</name>
<evidence type="ECO:0000313" key="7">
    <source>
        <dbReference type="Proteomes" id="UP000653904"/>
    </source>
</evidence>
<dbReference type="InterPro" id="IPR036390">
    <property type="entry name" value="WH_DNA-bd_sf"/>
</dbReference>
<keyword evidence="4" id="KW-0804">Transcription</keyword>
<sequence length="293" mass="34388">MRELDWLILRKLYERRSMSKAAEDLYITQSALTKRVKAIEQEWGIEVVKRSNQGVTFTEDGRYLVKKAGIMLDFLGEIREHFSERHGVKELVRVGVPNSFARLHMPKLLKGYVDAYNRLQFKTFPNSSDMLIRQITDGTIDIAIVCGDYPFLGEKICLFEEELYIMAPMGTALEDVEHLPIIESYLNPMVKLLLNQWWKDHFGESLHAAHFVPYSDIAIEMVENGLGICFLFGSDWAFDRSRFQLIPIYNKEQEPVSRRVWMMLSDSCYRNQDIMDFISFTEEYYHVNKIERK</sequence>
<dbReference type="PROSITE" id="PS50931">
    <property type="entry name" value="HTH_LYSR"/>
    <property type="match status" value="1"/>
</dbReference>
<evidence type="ECO:0000256" key="2">
    <source>
        <dbReference type="ARBA" id="ARBA00023015"/>
    </source>
</evidence>
<protein>
    <submittedName>
        <fullName evidence="6">LysR family transcriptional regulator</fullName>
    </submittedName>
</protein>
<dbReference type="PRINTS" id="PR00039">
    <property type="entry name" value="HTHLYSR"/>
</dbReference>
<keyword evidence="3" id="KW-0238">DNA-binding</keyword>
<dbReference type="GO" id="GO:0003700">
    <property type="term" value="F:DNA-binding transcription factor activity"/>
    <property type="evidence" value="ECO:0007669"/>
    <property type="project" value="InterPro"/>
</dbReference>